<accession>A0A437PXH6</accession>
<sequence length="255" mass="29282">MDSDTKIIKVPTFQYHCFLDEAGDTTFYGKGKTPLIGADGVSNYFILGMLTINEPIHEVREKIIQLQTTIANDPYLLEVPSIQKKKSKMGYFLHAKDDVPEVRKLGFELIKSIDCHFDAVVGRKDYNVYEKKHNGNQAEFYADMLSHLLHTSINGFDKLVLNIAHRSRCTTHTNLEKGLQKAVAIAKHKYPEACNCCEMVFNVQKPTTEPIINIADYFLWALQRKIERGENRYVDFLDTKINSVINLYTNEENKK</sequence>
<protein>
    <recommendedName>
        <fullName evidence="3">DUF3800 domain-containing protein</fullName>
    </recommendedName>
</protein>
<dbReference type="RefSeq" id="WP_127802527.1">
    <property type="nucleotide sequence ID" value="NZ_SACY01000001.1"/>
</dbReference>
<organism evidence="1 2">
    <name type="scientific">Sandaracinomonas limnophila</name>
    <dbReference type="NCBI Taxonomy" id="1862386"/>
    <lineage>
        <taxon>Bacteria</taxon>
        <taxon>Pseudomonadati</taxon>
        <taxon>Bacteroidota</taxon>
        <taxon>Cytophagia</taxon>
        <taxon>Cytophagales</taxon>
        <taxon>Flectobacillaceae</taxon>
        <taxon>Sandaracinomonas</taxon>
    </lineage>
</organism>
<dbReference type="EMBL" id="SACY01000001">
    <property type="protein sequence ID" value="RVU26976.1"/>
    <property type="molecule type" value="Genomic_DNA"/>
</dbReference>
<gene>
    <name evidence="1" type="ORF">EOJ36_02975</name>
</gene>
<dbReference type="Proteomes" id="UP000282832">
    <property type="component" value="Unassembled WGS sequence"/>
</dbReference>
<dbReference type="InterPro" id="IPR024524">
    <property type="entry name" value="DUF3800"/>
</dbReference>
<dbReference type="Pfam" id="PF12686">
    <property type="entry name" value="DUF3800"/>
    <property type="match status" value="1"/>
</dbReference>
<dbReference type="OrthoDB" id="277376at2"/>
<evidence type="ECO:0000313" key="2">
    <source>
        <dbReference type="Proteomes" id="UP000282832"/>
    </source>
</evidence>
<evidence type="ECO:0000313" key="1">
    <source>
        <dbReference type="EMBL" id="RVU26976.1"/>
    </source>
</evidence>
<reference evidence="1 2" key="1">
    <citation type="submission" date="2019-01" db="EMBL/GenBank/DDBJ databases">
        <authorList>
            <person name="Chen W.-M."/>
        </authorList>
    </citation>
    <scope>NUCLEOTIDE SEQUENCE [LARGE SCALE GENOMIC DNA]</scope>
    <source>
        <strain evidence="1 2">FSY-15</strain>
    </source>
</reference>
<evidence type="ECO:0008006" key="3">
    <source>
        <dbReference type="Google" id="ProtNLM"/>
    </source>
</evidence>
<comment type="caution">
    <text evidence="1">The sequence shown here is derived from an EMBL/GenBank/DDBJ whole genome shotgun (WGS) entry which is preliminary data.</text>
</comment>
<dbReference type="AlphaFoldDB" id="A0A437PXH6"/>
<keyword evidence="2" id="KW-1185">Reference proteome</keyword>
<proteinExistence type="predicted"/>
<name>A0A437PXH6_9BACT</name>